<protein>
    <submittedName>
        <fullName evidence="3">Uncharacterized protein</fullName>
    </submittedName>
</protein>
<keyword evidence="4" id="KW-1185">Reference proteome</keyword>
<keyword evidence="2" id="KW-0677">Repeat</keyword>
<evidence type="ECO:0000313" key="4">
    <source>
        <dbReference type="Proteomes" id="UP001454036"/>
    </source>
</evidence>
<accession>A0AAV3NG63</accession>
<organism evidence="3 4">
    <name type="scientific">Lithospermum erythrorhizon</name>
    <name type="common">Purple gromwell</name>
    <name type="synonym">Lithospermum officinale var. erythrorhizon</name>
    <dbReference type="NCBI Taxonomy" id="34254"/>
    <lineage>
        <taxon>Eukaryota</taxon>
        <taxon>Viridiplantae</taxon>
        <taxon>Streptophyta</taxon>
        <taxon>Embryophyta</taxon>
        <taxon>Tracheophyta</taxon>
        <taxon>Spermatophyta</taxon>
        <taxon>Magnoliopsida</taxon>
        <taxon>eudicotyledons</taxon>
        <taxon>Gunneridae</taxon>
        <taxon>Pentapetalae</taxon>
        <taxon>asterids</taxon>
        <taxon>lamiids</taxon>
        <taxon>Boraginales</taxon>
        <taxon>Boraginaceae</taxon>
        <taxon>Boraginoideae</taxon>
        <taxon>Lithospermeae</taxon>
        <taxon>Lithospermum</taxon>
    </lineage>
</organism>
<dbReference type="AlphaFoldDB" id="A0AAV3NG63"/>
<gene>
    <name evidence="3" type="ORF">LIER_34916</name>
</gene>
<dbReference type="InterPro" id="IPR002885">
    <property type="entry name" value="PPR_rpt"/>
</dbReference>
<evidence type="ECO:0000313" key="3">
    <source>
        <dbReference type="EMBL" id="GAA0138307.1"/>
    </source>
</evidence>
<evidence type="ECO:0000256" key="1">
    <source>
        <dbReference type="ARBA" id="ARBA00007626"/>
    </source>
</evidence>
<dbReference type="EMBL" id="BAABME010014919">
    <property type="protein sequence ID" value="GAA0138307.1"/>
    <property type="molecule type" value="Genomic_DNA"/>
</dbReference>
<dbReference type="Gene3D" id="1.25.40.10">
    <property type="entry name" value="Tetratricopeptide repeat domain"/>
    <property type="match status" value="1"/>
</dbReference>
<dbReference type="PANTHER" id="PTHR47941">
    <property type="entry name" value="PENTATRICOPEPTIDE REPEAT-CONTAINING PROTEIN 3, MITOCHONDRIAL"/>
    <property type="match status" value="1"/>
</dbReference>
<evidence type="ECO:0000256" key="2">
    <source>
        <dbReference type="ARBA" id="ARBA00022737"/>
    </source>
</evidence>
<dbReference type="Proteomes" id="UP001454036">
    <property type="component" value="Unassembled WGS sequence"/>
</dbReference>
<comment type="caution">
    <text evidence="3">The sequence shown here is derived from an EMBL/GenBank/DDBJ whole genome shotgun (WGS) entry which is preliminary data.</text>
</comment>
<name>A0AAV3NG63_LITER</name>
<reference evidence="3 4" key="1">
    <citation type="submission" date="2024-01" db="EMBL/GenBank/DDBJ databases">
        <title>The complete chloroplast genome sequence of Lithospermum erythrorhizon: insights into the phylogenetic relationship among Boraginaceae species and the maternal lineages of purple gromwells.</title>
        <authorList>
            <person name="Okada T."/>
            <person name="Watanabe K."/>
        </authorList>
    </citation>
    <scope>NUCLEOTIDE SEQUENCE [LARGE SCALE GENOMIC DNA]</scope>
</reference>
<sequence>MLDELVSAGVVPNTVTYNTLLNGVCKDILDRAMILAAKLLKMAFVPNIVTSNILLSQLCKQGLPRRTLMWGQKLNQIYFDFDEITYKILDKAYHDIQEDAEYVKGTPGKSLFLDFLMYITYDYIIRNSDFTEKRNSSWELIDNETGRSFKLLSKIRMTVQGASEMQVRQ</sequence>
<comment type="similarity">
    <text evidence="1">Belongs to the PPR family. P subfamily.</text>
</comment>
<dbReference type="InterPro" id="IPR011990">
    <property type="entry name" value="TPR-like_helical_dom_sf"/>
</dbReference>
<dbReference type="Pfam" id="PF12854">
    <property type="entry name" value="PPR_1"/>
    <property type="match status" value="1"/>
</dbReference>
<proteinExistence type="inferred from homology"/>